<dbReference type="Gene3D" id="1.10.510.10">
    <property type="entry name" value="Transferase(Phosphotransferase) domain 1"/>
    <property type="match status" value="1"/>
</dbReference>
<dbReference type="AlphaFoldDB" id="A0A6H1PB62"/>
<evidence type="ECO:0000256" key="1">
    <source>
        <dbReference type="SAM" id="MobiDB-lite"/>
    </source>
</evidence>
<accession>A0A6H1PB62</accession>
<proteinExistence type="predicted"/>
<feature type="region of interest" description="Disordered" evidence="1">
    <location>
        <begin position="216"/>
        <end position="239"/>
    </location>
</feature>
<dbReference type="Proteomes" id="UP000501868">
    <property type="component" value="Chromosome"/>
</dbReference>
<feature type="compositionally biased region" description="Basic and acidic residues" evidence="1">
    <location>
        <begin position="216"/>
        <end position="225"/>
    </location>
</feature>
<reference evidence="3 4" key="1">
    <citation type="submission" date="2020-04" db="EMBL/GenBank/DDBJ databases">
        <title>Genome-Wide Identification of 5-Methylcytosine Sites in Bacterial Genomes By High-Throughput Sequencing of MspJI Restriction Fragments.</title>
        <authorList>
            <person name="Wu V."/>
        </authorList>
    </citation>
    <scope>NUCLEOTIDE SEQUENCE [LARGE SCALE GENOMIC DNA]</scope>
    <source>
        <strain evidence="3 4">S2</strain>
    </source>
</reference>
<gene>
    <name evidence="3" type="ORF">HFZ78_31240</name>
</gene>
<keyword evidence="2" id="KW-0472">Membrane</keyword>
<dbReference type="Gene3D" id="3.30.200.20">
    <property type="entry name" value="Phosphorylase Kinase, domain 1"/>
    <property type="match status" value="1"/>
</dbReference>
<sequence>MADINQFKIIKELYTGEQLTVYRVEDPKDGESGILRLIHQLPLRDEWNQLYHEYEAKITNYKHLPAVKVLDVWDDNKPFVLMEGKEGNFLEKEQMLTGKQIDQFVDAVVYLHKHRILHGKINRFNIWIKENGEITLYGAGERTVFQPDRKITIQDDLKQVLSILKNHSSLAESHFEGISFDHIEELQGWILRKLAIPKPGLVNLGESSKTVFESAIHEKNKREEPELVTPAPAPPKEKRKSGSLFIGVAAAVLLIIIIFSINFLKGGAEKTSIQASESKQETAVEKDNPKVKAVEKKDQIDLSQFTQVVSGWDPIEHASIKLAGNEYTLVAAAQKHDDSSGKVKVFVLSQGKKVGESPEYNGNSSETKSYIDSFLTITADNGQTGLLVFELPDDSGLISEVIALTVQANGSTKQVWSDYGTEVKQSKDVISVTGTELSNLSLKNNKFTLEKK</sequence>
<evidence type="ECO:0000313" key="4">
    <source>
        <dbReference type="Proteomes" id="UP000501868"/>
    </source>
</evidence>
<keyword evidence="3" id="KW-0808">Transferase</keyword>
<dbReference type="GO" id="GO:0016301">
    <property type="term" value="F:kinase activity"/>
    <property type="evidence" value="ECO:0007669"/>
    <property type="project" value="UniProtKB-KW"/>
</dbReference>
<dbReference type="EMBL" id="CP051128">
    <property type="protein sequence ID" value="QIZ10652.1"/>
    <property type="molecule type" value="Genomic_DNA"/>
</dbReference>
<dbReference type="InterPro" id="IPR011009">
    <property type="entry name" value="Kinase-like_dom_sf"/>
</dbReference>
<feature type="transmembrane region" description="Helical" evidence="2">
    <location>
        <begin position="244"/>
        <end position="264"/>
    </location>
</feature>
<reference evidence="3 4" key="2">
    <citation type="submission" date="2020-04" db="EMBL/GenBank/DDBJ databases">
        <authorList>
            <person name="Fomenkov A."/>
            <person name="Anton B.P."/>
            <person name="Roberts R.J."/>
        </authorList>
    </citation>
    <scope>NUCLEOTIDE SEQUENCE [LARGE SCALE GENOMIC DNA]</scope>
    <source>
        <strain evidence="3 4">S2</strain>
    </source>
</reference>
<keyword evidence="3" id="KW-0418">Kinase</keyword>
<protein>
    <submittedName>
        <fullName evidence="3">Protein kinase family protein</fullName>
    </submittedName>
</protein>
<evidence type="ECO:0000313" key="3">
    <source>
        <dbReference type="EMBL" id="QIZ10652.1"/>
    </source>
</evidence>
<name>A0A6H1PB62_PRIMG</name>
<evidence type="ECO:0000256" key="2">
    <source>
        <dbReference type="SAM" id="Phobius"/>
    </source>
</evidence>
<keyword evidence="2" id="KW-1133">Transmembrane helix</keyword>
<dbReference type="SUPFAM" id="SSF56112">
    <property type="entry name" value="Protein kinase-like (PK-like)"/>
    <property type="match status" value="1"/>
</dbReference>
<keyword evidence="2" id="KW-0812">Transmembrane</keyword>
<organism evidence="3 4">
    <name type="scientific">Priestia megaterium</name>
    <name type="common">Bacillus megaterium</name>
    <dbReference type="NCBI Taxonomy" id="1404"/>
    <lineage>
        <taxon>Bacteria</taxon>
        <taxon>Bacillati</taxon>
        <taxon>Bacillota</taxon>
        <taxon>Bacilli</taxon>
        <taxon>Bacillales</taxon>
        <taxon>Bacillaceae</taxon>
        <taxon>Priestia</taxon>
    </lineage>
</organism>